<sequence>METKRKATRDEGGRATKRRKMEDFNLSKGESRESTTVFGLHFLEQIRRTSDKSGRKVATYFEDIPPRKGNEEYYQRTRMPISLGKIEQKLQQGYFENLSELESYFKRMIQNAKEFYPRSSSTFEDAERIRKAVSNYMVKTNPAYSTRGYQAVPTPLPPDGVEVSSDGEETGSKTNGESPRPSRGERGERTFEKASYKGLTLSQAQEKVIKEMLHHKEPKYESAYFEPFVNLPPRSLKDYYQMIKDPISLKKLQKLVKGIHGRNDYKGVSDFKTWVQFEEKVKLLWENAYFYNEEDSEIYSLAQELEKFFYKQLKQAQAAVPDPAQPKIKLKIGQQAETPSSSKKITLHVGGRNGDGESPAPPSAADSPVPKQETNGVATPGQMAFAPIDKTRSGSAASPSPSVQPPAVKADVGSPAVIARPNTANSSNLAAAVNKPVVATPAQPPPPPPPQAAPVEPRQLRPAGKGMEDALISNVRIQSYAPMHMERPSLFTVLPDAKDTNTSTTINLPANHQRITITTTLPDSVFDRQHNLWVLSDKLPLRPNQGSMPSPHVKERGFDAILHPGINVVEVHLIAAIPRHERVPGGAETELEIFTIFVNVMKD</sequence>
<name>A0ACC0UYJ6_9HYPO</name>
<comment type="caution">
    <text evidence="1">The sequence shown here is derived from an EMBL/GenBank/DDBJ whole genome shotgun (WGS) entry which is preliminary data.</text>
</comment>
<keyword evidence="2" id="KW-1185">Reference proteome</keyword>
<evidence type="ECO:0000313" key="1">
    <source>
        <dbReference type="EMBL" id="KAI9899051.1"/>
    </source>
</evidence>
<reference evidence="1" key="1">
    <citation type="submission" date="2022-10" db="EMBL/GenBank/DDBJ databases">
        <title>Complete Genome of Trichothecium roseum strain YXFP-22015, a Plant Pathogen Isolated from Citrus.</title>
        <authorList>
            <person name="Wang Y."/>
            <person name="Zhu L."/>
        </authorList>
    </citation>
    <scope>NUCLEOTIDE SEQUENCE</scope>
    <source>
        <strain evidence="1">YXFP-22015</strain>
    </source>
</reference>
<dbReference type="Proteomes" id="UP001163324">
    <property type="component" value="Chromosome 5"/>
</dbReference>
<dbReference type="EMBL" id="CM047944">
    <property type="protein sequence ID" value="KAI9899051.1"/>
    <property type="molecule type" value="Genomic_DNA"/>
</dbReference>
<evidence type="ECO:0000313" key="2">
    <source>
        <dbReference type="Proteomes" id="UP001163324"/>
    </source>
</evidence>
<organism evidence="1 2">
    <name type="scientific">Trichothecium roseum</name>
    <dbReference type="NCBI Taxonomy" id="47278"/>
    <lineage>
        <taxon>Eukaryota</taxon>
        <taxon>Fungi</taxon>
        <taxon>Dikarya</taxon>
        <taxon>Ascomycota</taxon>
        <taxon>Pezizomycotina</taxon>
        <taxon>Sordariomycetes</taxon>
        <taxon>Hypocreomycetidae</taxon>
        <taxon>Hypocreales</taxon>
        <taxon>Hypocreales incertae sedis</taxon>
        <taxon>Trichothecium</taxon>
    </lineage>
</organism>
<gene>
    <name evidence="1" type="ORF">N3K66_005512</name>
</gene>
<accession>A0ACC0UYJ6</accession>
<protein>
    <submittedName>
        <fullName evidence="1">Uncharacterized protein</fullName>
    </submittedName>
</protein>
<proteinExistence type="predicted"/>